<feature type="region of interest" description="Disordered" evidence="1">
    <location>
        <begin position="149"/>
        <end position="170"/>
    </location>
</feature>
<dbReference type="CTD" id="20316842"/>
<organism evidence="3 4">
    <name type="scientific">Opisthorchis viverrini</name>
    <name type="common">Southeast Asian liver fluke</name>
    <dbReference type="NCBI Taxonomy" id="6198"/>
    <lineage>
        <taxon>Eukaryota</taxon>
        <taxon>Metazoa</taxon>
        <taxon>Spiralia</taxon>
        <taxon>Lophotrochozoa</taxon>
        <taxon>Platyhelminthes</taxon>
        <taxon>Trematoda</taxon>
        <taxon>Digenea</taxon>
        <taxon>Opisthorchiida</taxon>
        <taxon>Opisthorchiata</taxon>
        <taxon>Opisthorchiidae</taxon>
        <taxon>Opisthorchis</taxon>
    </lineage>
</organism>
<dbReference type="GeneID" id="20316842"/>
<evidence type="ECO:0000313" key="3">
    <source>
        <dbReference type="EMBL" id="KER30969.1"/>
    </source>
</evidence>
<sequence>MIPATQSSYPSDSDCATFRSISRLSHSDDKSHISSKLEHCSAAFIRQREPSNNGIRAHSRRHFSFIYPLSHLLIFVTLLSSYIFVGNGSPAAKYLATVDKLLPQTQPNLTVNDFIPQYMSEEYKNGLSYSYEPHQLDFNKRIYRSDGRRKRRHNRIYQDSYRQSSPTPGHWSVSAKWFRRLLDNSMLRQRDLFSSKKGSIKPPGILLSEKKREEILRFSEQTVHHFRLRIDPRHVSDSSMVKMKRQLSLTTESFVAFFVYQWEIYRLRLLAELRQKHVNLIQERKYRQKQMSEKIREEAEANARRISKAKTFDEFKQVIFGSNSADVKTTAKGKFQMPIKAVIGPRIEHPVPEQPEIISATSSKLQFPKASGGGVMVKISRSTRDIKPEDYETETATVENTGFEYEEQDPVDEIPQEQPEIISATSSKLQFPKASGGGVMVKISRSTRDIKPEDYETETATVENTGFEYEEQDPVDEIPQASEEELKAAFESRTNFNQTGCIPERRTLCTSSLLGLRPEQSPNIVPPGFHVQRCGDSVEHTTCPTLLSHDEEYPTNLFSQYQDKIDVCENLWDRRHPSCYCLSPDQECLPTKVTTKMQPVGYPTRQGYWSTDLIVVTEHLACSCQPRCHNRICVAPLKLRMSTTSHCSCVCEPNDTRCQKLLEGEEQFQPDELPVPLSGSFILPPCRFGSMDEYHLFYRRCPRRLSTLLEGERLG</sequence>
<protein>
    <recommendedName>
        <fullName evidence="5">Platelet-derived growth factor (PDGF) family profile domain-containing protein</fullName>
    </recommendedName>
</protein>
<dbReference type="RefSeq" id="XP_009165220.1">
    <property type="nucleotide sequence ID" value="XM_009166956.1"/>
</dbReference>
<evidence type="ECO:0000313" key="4">
    <source>
        <dbReference type="Proteomes" id="UP000054324"/>
    </source>
</evidence>
<evidence type="ECO:0000256" key="2">
    <source>
        <dbReference type="SAM" id="Phobius"/>
    </source>
</evidence>
<feature type="transmembrane region" description="Helical" evidence="2">
    <location>
        <begin position="65"/>
        <end position="85"/>
    </location>
</feature>
<dbReference type="Proteomes" id="UP000054324">
    <property type="component" value="Unassembled WGS sequence"/>
</dbReference>
<dbReference type="EMBL" id="KL596652">
    <property type="protein sequence ID" value="KER30969.1"/>
    <property type="molecule type" value="Genomic_DNA"/>
</dbReference>
<dbReference type="KEGG" id="ovi:T265_02654"/>
<dbReference type="OrthoDB" id="6241716at2759"/>
<evidence type="ECO:0008006" key="5">
    <source>
        <dbReference type="Google" id="ProtNLM"/>
    </source>
</evidence>
<keyword evidence="4" id="KW-1185">Reference proteome</keyword>
<name>A0A075AI40_OPIVI</name>
<reference evidence="3 4" key="1">
    <citation type="submission" date="2013-11" db="EMBL/GenBank/DDBJ databases">
        <title>Opisthorchis viverrini - life in the bile duct.</title>
        <authorList>
            <person name="Young N.D."/>
            <person name="Nagarajan N."/>
            <person name="Lin S.J."/>
            <person name="Korhonen P.K."/>
            <person name="Jex A.R."/>
            <person name="Hall R.S."/>
            <person name="Safavi-Hemami H."/>
            <person name="Kaewkong W."/>
            <person name="Bertrand D."/>
            <person name="Gao S."/>
            <person name="Seet Q."/>
            <person name="Wongkham S."/>
            <person name="Teh B.T."/>
            <person name="Wongkham C."/>
            <person name="Intapan P.M."/>
            <person name="Maleewong W."/>
            <person name="Yang X."/>
            <person name="Hu M."/>
            <person name="Wang Z."/>
            <person name="Hofmann A."/>
            <person name="Sternberg P.W."/>
            <person name="Tan P."/>
            <person name="Wang J."/>
            <person name="Gasser R.B."/>
        </authorList>
    </citation>
    <scope>NUCLEOTIDE SEQUENCE [LARGE SCALE GENOMIC DNA]</scope>
</reference>
<keyword evidence="2" id="KW-1133">Transmembrane helix</keyword>
<proteinExistence type="predicted"/>
<dbReference type="AlphaFoldDB" id="A0A075AI40"/>
<keyword evidence="2" id="KW-0472">Membrane</keyword>
<accession>A0A075AI40</accession>
<keyword evidence="2" id="KW-0812">Transmembrane</keyword>
<evidence type="ECO:0000256" key="1">
    <source>
        <dbReference type="SAM" id="MobiDB-lite"/>
    </source>
</evidence>
<gene>
    <name evidence="3" type="ORF">T265_02654</name>
</gene>